<name>A0AB40C7Z7_DIOCR</name>
<keyword evidence="5" id="KW-0732">Signal</keyword>
<evidence type="ECO:0000256" key="6">
    <source>
        <dbReference type="ARBA" id="ARBA00022737"/>
    </source>
</evidence>
<keyword evidence="4 10" id="KW-0812">Transmembrane</keyword>
<evidence type="ECO:0000256" key="5">
    <source>
        <dbReference type="ARBA" id="ARBA00022729"/>
    </source>
</evidence>
<dbReference type="GO" id="GO:0016020">
    <property type="term" value="C:membrane"/>
    <property type="evidence" value="ECO:0007669"/>
    <property type="project" value="UniProtKB-SubCell"/>
</dbReference>
<dbReference type="Pfam" id="PF13855">
    <property type="entry name" value="LRR_8"/>
    <property type="match status" value="1"/>
</dbReference>
<evidence type="ECO:0000256" key="10">
    <source>
        <dbReference type="SAM" id="Phobius"/>
    </source>
</evidence>
<dbReference type="RefSeq" id="XP_039135955.1">
    <property type="nucleotide sequence ID" value="XM_039280021.1"/>
</dbReference>
<dbReference type="Pfam" id="PF00560">
    <property type="entry name" value="LRR_1"/>
    <property type="match status" value="2"/>
</dbReference>
<evidence type="ECO:0000256" key="4">
    <source>
        <dbReference type="ARBA" id="ARBA00022692"/>
    </source>
</evidence>
<keyword evidence="6" id="KW-0677">Repeat</keyword>
<dbReference type="PANTHER" id="PTHR48063">
    <property type="entry name" value="LRR RECEPTOR-LIKE KINASE"/>
    <property type="match status" value="1"/>
</dbReference>
<evidence type="ECO:0000256" key="1">
    <source>
        <dbReference type="ARBA" id="ARBA00004479"/>
    </source>
</evidence>
<keyword evidence="7 10" id="KW-1133">Transmembrane helix</keyword>
<evidence type="ECO:0000256" key="8">
    <source>
        <dbReference type="ARBA" id="ARBA00023136"/>
    </source>
</evidence>
<keyword evidence="9" id="KW-0325">Glycoprotein</keyword>
<dbReference type="PRINTS" id="PR00019">
    <property type="entry name" value="LEURICHRPT"/>
</dbReference>
<dbReference type="PROSITE" id="PS51450">
    <property type="entry name" value="LRR"/>
    <property type="match status" value="1"/>
</dbReference>
<keyword evidence="3" id="KW-0433">Leucine-rich repeat</keyword>
<dbReference type="InterPro" id="IPR046956">
    <property type="entry name" value="RLP23-like"/>
</dbReference>
<dbReference type="Gene3D" id="3.80.10.10">
    <property type="entry name" value="Ribonuclease Inhibitor"/>
    <property type="match status" value="1"/>
</dbReference>
<sequence length="208" mass="23491">MPDRFAYSDSLLITAKGLQMEYFKVLSLVTSIDLSSNNLSCDLPEELTKLHGLHFLNLSHNFFSGKIPESISDMEQLESLDLSENNLFGTIPSGMSTLNFLSYLNLSHNNLSGKIPSGGQLQTFDQSAYNWNHDLCGSPLQNCANETHYSQGANKDEGKGDWSEMLWLYIGLAMGFITGFWMIIGTIIMKKTIRFAYFRSIDKVYDWL</sequence>
<evidence type="ECO:0000313" key="12">
    <source>
        <dbReference type="RefSeq" id="XP_039135955.1"/>
    </source>
</evidence>
<dbReference type="FunFam" id="3.80.10.10:FF:000111">
    <property type="entry name" value="LRR receptor-like serine/threonine-protein kinase ERECTA"/>
    <property type="match status" value="1"/>
</dbReference>
<evidence type="ECO:0000313" key="11">
    <source>
        <dbReference type="Proteomes" id="UP001515500"/>
    </source>
</evidence>
<dbReference type="SUPFAM" id="SSF52058">
    <property type="entry name" value="L domain-like"/>
    <property type="match status" value="1"/>
</dbReference>
<reference evidence="12" key="1">
    <citation type="submission" date="2025-08" db="UniProtKB">
        <authorList>
            <consortium name="RefSeq"/>
        </authorList>
    </citation>
    <scope>IDENTIFICATION</scope>
</reference>
<feature type="transmembrane region" description="Helical" evidence="10">
    <location>
        <begin position="166"/>
        <end position="189"/>
    </location>
</feature>
<dbReference type="PANTHER" id="PTHR48063:SF112">
    <property type="entry name" value="RECEPTOR LIKE PROTEIN 30-LIKE"/>
    <property type="match status" value="1"/>
</dbReference>
<protein>
    <submittedName>
        <fullName evidence="12">Receptor-like protein EIX2</fullName>
    </submittedName>
</protein>
<dbReference type="InterPro" id="IPR001611">
    <property type="entry name" value="Leu-rich_rpt"/>
</dbReference>
<evidence type="ECO:0000256" key="2">
    <source>
        <dbReference type="ARBA" id="ARBA00009592"/>
    </source>
</evidence>
<keyword evidence="8 10" id="KW-0472">Membrane</keyword>
<dbReference type="Proteomes" id="UP001515500">
    <property type="component" value="Chromosome 2"/>
</dbReference>
<accession>A0AB40C7Z7</accession>
<dbReference type="InterPro" id="IPR032675">
    <property type="entry name" value="LRR_dom_sf"/>
</dbReference>
<proteinExistence type="inferred from homology"/>
<evidence type="ECO:0000256" key="7">
    <source>
        <dbReference type="ARBA" id="ARBA00022989"/>
    </source>
</evidence>
<comment type="subcellular location">
    <subcellularLocation>
        <location evidence="1">Membrane</location>
        <topology evidence="1">Single-pass type I membrane protein</topology>
    </subcellularLocation>
</comment>
<comment type="similarity">
    <text evidence="2">Belongs to the RLP family.</text>
</comment>
<dbReference type="GeneID" id="120273391"/>
<evidence type="ECO:0000256" key="9">
    <source>
        <dbReference type="ARBA" id="ARBA00023180"/>
    </source>
</evidence>
<evidence type="ECO:0000256" key="3">
    <source>
        <dbReference type="ARBA" id="ARBA00022614"/>
    </source>
</evidence>
<keyword evidence="11" id="KW-1185">Reference proteome</keyword>
<organism evidence="11 12">
    <name type="scientific">Dioscorea cayennensis subsp. rotundata</name>
    <name type="common">White Guinea yam</name>
    <name type="synonym">Dioscorea rotundata</name>
    <dbReference type="NCBI Taxonomy" id="55577"/>
    <lineage>
        <taxon>Eukaryota</taxon>
        <taxon>Viridiplantae</taxon>
        <taxon>Streptophyta</taxon>
        <taxon>Embryophyta</taxon>
        <taxon>Tracheophyta</taxon>
        <taxon>Spermatophyta</taxon>
        <taxon>Magnoliopsida</taxon>
        <taxon>Liliopsida</taxon>
        <taxon>Dioscoreales</taxon>
        <taxon>Dioscoreaceae</taxon>
        <taxon>Dioscorea</taxon>
    </lineage>
</organism>
<gene>
    <name evidence="12" type="primary">LOC120273391</name>
</gene>
<dbReference type="AlphaFoldDB" id="A0AB40C7Z7"/>